<evidence type="ECO:0000256" key="1">
    <source>
        <dbReference type="SAM" id="MobiDB-lite"/>
    </source>
</evidence>
<proteinExistence type="predicted"/>
<feature type="region of interest" description="Disordered" evidence="1">
    <location>
        <begin position="1"/>
        <end position="40"/>
    </location>
</feature>
<dbReference type="AlphaFoldDB" id="A0A8J2TRV7"/>
<accession>A0A8J2TRV7</accession>
<gene>
    <name evidence="2" type="ORF">GCM10011531_23620</name>
</gene>
<comment type="caution">
    <text evidence="2">The sequence shown here is derived from an EMBL/GenBank/DDBJ whole genome shotgun (WGS) entry which is preliminary data.</text>
</comment>
<organism evidence="2 3">
    <name type="scientific">Aquaticitalea lipolytica</name>
    <dbReference type="NCBI Taxonomy" id="1247562"/>
    <lineage>
        <taxon>Bacteria</taxon>
        <taxon>Pseudomonadati</taxon>
        <taxon>Bacteroidota</taxon>
        <taxon>Flavobacteriia</taxon>
        <taxon>Flavobacteriales</taxon>
        <taxon>Flavobacteriaceae</taxon>
        <taxon>Aquaticitalea</taxon>
    </lineage>
</organism>
<name>A0A8J2TRV7_9FLAO</name>
<sequence length="50" mass="5376">MAVKHLQTGEVHKGQKGGTTGCGFDTNENPSHWTDTSEAINCDKNGCKNQ</sequence>
<keyword evidence="3" id="KW-1185">Reference proteome</keyword>
<evidence type="ECO:0000313" key="3">
    <source>
        <dbReference type="Proteomes" id="UP000598120"/>
    </source>
</evidence>
<reference evidence="2 3" key="1">
    <citation type="journal article" date="2014" name="Int. J. Syst. Evol. Microbiol.">
        <title>Complete genome sequence of Corynebacterium casei LMG S-19264T (=DSM 44701T), isolated from a smear-ripened cheese.</title>
        <authorList>
            <consortium name="US DOE Joint Genome Institute (JGI-PGF)"/>
            <person name="Walter F."/>
            <person name="Albersmeier A."/>
            <person name="Kalinowski J."/>
            <person name="Ruckert C."/>
        </authorList>
    </citation>
    <scope>NUCLEOTIDE SEQUENCE [LARGE SCALE GENOMIC DNA]</scope>
    <source>
        <strain evidence="2 3">CGMCC 1.15295</strain>
    </source>
</reference>
<evidence type="ECO:0000313" key="2">
    <source>
        <dbReference type="EMBL" id="GFZ91108.1"/>
    </source>
</evidence>
<dbReference type="EMBL" id="BMIC01000005">
    <property type="protein sequence ID" value="GFZ91108.1"/>
    <property type="molecule type" value="Genomic_DNA"/>
</dbReference>
<protein>
    <submittedName>
        <fullName evidence="2">Uncharacterized protein</fullName>
    </submittedName>
</protein>
<dbReference type="RefSeq" id="WP_188606593.1">
    <property type="nucleotide sequence ID" value="NZ_BMIC01000005.1"/>
</dbReference>
<feature type="compositionally biased region" description="Polar residues" evidence="1">
    <location>
        <begin position="26"/>
        <end position="39"/>
    </location>
</feature>
<dbReference type="Proteomes" id="UP000598120">
    <property type="component" value="Unassembled WGS sequence"/>
</dbReference>